<dbReference type="EMBL" id="CP126214">
    <property type="protein sequence ID" value="WIA16145.1"/>
    <property type="molecule type" value="Genomic_DNA"/>
</dbReference>
<organism evidence="1 2">
    <name type="scientific">Tetradesmus obliquus</name>
    <name type="common">Green alga</name>
    <name type="synonym">Acutodesmus obliquus</name>
    <dbReference type="NCBI Taxonomy" id="3088"/>
    <lineage>
        <taxon>Eukaryota</taxon>
        <taxon>Viridiplantae</taxon>
        <taxon>Chlorophyta</taxon>
        <taxon>core chlorophytes</taxon>
        <taxon>Chlorophyceae</taxon>
        <taxon>CS clade</taxon>
        <taxon>Sphaeropleales</taxon>
        <taxon>Scenedesmaceae</taxon>
        <taxon>Tetradesmus</taxon>
    </lineage>
</organism>
<dbReference type="Proteomes" id="UP001244341">
    <property type="component" value="Chromosome 7b"/>
</dbReference>
<accession>A0ABY8U4L8</accession>
<keyword evidence="2" id="KW-1185">Reference proteome</keyword>
<gene>
    <name evidence="1" type="ORF">OEZ85_012861</name>
</gene>
<name>A0ABY8U4L8_TETOB</name>
<evidence type="ECO:0000313" key="2">
    <source>
        <dbReference type="Proteomes" id="UP001244341"/>
    </source>
</evidence>
<evidence type="ECO:0000313" key="1">
    <source>
        <dbReference type="EMBL" id="WIA16145.1"/>
    </source>
</evidence>
<proteinExistence type="predicted"/>
<protein>
    <submittedName>
        <fullName evidence="1">Uncharacterized protein</fullName>
    </submittedName>
</protein>
<reference evidence="1 2" key="1">
    <citation type="submission" date="2023-05" db="EMBL/GenBank/DDBJ databases">
        <title>A 100% complete, gapless, phased diploid assembly of the Scenedesmus obliquus UTEX 3031 genome.</title>
        <authorList>
            <person name="Biondi T.C."/>
            <person name="Hanschen E.R."/>
            <person name="Kwon T."/>
            <person name="Eng W."/>
            <person name="Kruse C.P.S."/>
            <person name="Koehler S.I."/>
            <person name="Kunde Y."/>
            <person name="Gleasner C.D."/>
            <person name="You Mak K.T."/>
            <person name="Polle J."/>
            <person name="Hovde B.T."/>
            <person name="Starkenburg S.R."/>
        </authorList>
    </citation>
    <scope>NUCLEOTIDE SEQUENCE [LARGE SCALE GENOMIC DNA]</scope>
    <source>
        <strain evidence="1 2">DOE0152z</strain>
    </source>
</reference>
<sequence length="124" mass="12821">MASLQELSHLLLGLAICCSDAAGWLLGVGLCWATTCHLDMGQQGSWFNEAGLWLLKAAVLASPRLAGEALERVLQQLTAEGSINTSLWQVLQYAVANTAQHQEAAAVESAAAAAAAALGSTTTV</sequence>